<dbReference type="Proteomes" id="UP000037035">
    <property type="component" value="Unassembled WGS sequence"/>
</dbReference>
<feature type="compositionally biased region" description="Polar residues" evidence="1">
    <location>
        <begin position="10"/>
        <end position="35"/>
    </location>
</feature>
<dbReference type="AlphaFoldDB" id="A0A0L6U8J8"/>
<accession>A0A0L6U8J8</accession>
<keyword evidence="3" id="KW-1185">Reference proteome</keyword>
<dbReference type="OrthoDB" id="2507040at2759"/>
<feature type="region of interest" description="Disordered" evidence="1">
    <location>
        <begin position="1"/>
        <end position="35"/>
    </location>
</feature>
<dbReference type="Pfam" id="PF14223">
    <property type="entry name" value="Retrotran_gag_2"/>
    <property type="match status" value="1"/>
</dbReference>
<protein>
    <submittedName>
        <fullName evidence="2">Uncharacterized protein</fullName>
    </submittedName>
</protein>
<dbReference type="PANTHER" id="PTHR33246:SF51">
    <property type="entry name" value="MYB_SANT-LIKE DOMAIN-CONTAINING PROTEIN"/>
    <property type="match status" value="1"/>
</dbReference>
<sequence length="241" mass="26913">MSSLPSPLLKSTSENLPSMSTSISLGTDPSSTTSQKLSNACLPVLKAPGPDYNYLDWELVLMAYFEVANIDYIVTKPMPEKPPDSWKADNKFICAVITQTVDSSNLRHVREHRCDTFNMWEALSRAHQDSSTGGRVYWIWKLLLVKMENENILEHVDTIAKYHERLNSLVTPANPLTPDNVHSAALLSSIPQDWLHCVSALMNQDGVKTEAIVLALKNECTHRQSQPDNPITVSLAKTKLL</sequence>
<comment type="caution">
    <text evidence="2">The sequence shown here is derived from an EMBL/GenBank/DDBJ whole genome shotgun (WGS) entry which is preliminary data.</text>
</comment>
<dbReference type="STRING" id="27349.A0A0L6U8J8"/>
<gene>
    <name evidence="2" type="ORF">VP01_8750g1</name>
</gene>
<name>A0A0L6U8J8_9BASI</name>
<proteinExistence type="predicted"/>
<evidence type="ECO:0000256" key="1">
    <source>
        <dbReference type="SAM" id="MobiDB-lite"/>
    </source>
</evidence>
<evidence type="ECO:0000313" key="3">
    <source>
        <dbReference type="Proteomes" id="UP000037035"/>
    </source>
</evidence>
<reference evidence="2 3" key="1">
    <citation type="submission" date="2015-08" db="EMBL/GenBank/DDBJ databases">
        <title>Next Generation Sequencing and Analysis of the Genome of Puccinia sorghi L Schw, the Causal Agent of Maize Common Rust.</title>
        <authorList>
            <person name="Rochi L."/>
            <person name="Burguener G."/>
            <person name="Darino M."/>
            <person name="Turjanski A."/>
            <person name="Kreff E."/>
            <person name="Dieguez M.J."/>
            <person name="Sacco F."/>
        </authorList>
    </citation>
    <scope>NUCLEOTIDE SEQUENCE [LARGE SCALE GENOMIC DNA]</scope>
    <source>
        <strain evidence="2 3">RO10H11247</strain>
    </source>
</reference>
<dbReference type="VEuPathDB" id="FungiDB:VP01_8750g1"/>
<organism evidence="2 3">
    <name type="scientific">Puccinia sorghi</name>
    <dbReference type="NCBI Taxonomy" id="27349"/>
    <lineage>
        <taxon>Eukaryota</taxon>
        <taxon>Fungi</taxon>
        <taxon>Dikarya</taxon>
        <taxon>Basidiomycota</taxon>
        <taxon>Pucciniomycotina</taxon>
        <taxon>Pucciniomycetes</taxon>
        <taxon>Pucciniales</taxon>
        <taxon>Pucciniaceae</taxon>
        <taxon>Puccinia</taxon>
    </lineage>
</organism>
<evidence type="ECO:0000313" key="2">
    <source>
        <dbReference type="EMBL" id="KNZ44859.1"/>
    </source>
</evidence>
<dbReference type="PANTHER" id="PTHR33246">
    <property type="entry name" value="CCHC-TYPE DOMAIN-CONTAINING PROTEIN"/>
    <property type="match status" value="1"/>
</dbReference>
<dbReference type="EMBL" id="LAVV01014327">
    <property type="protein sequence ID" value="KNZ44859.1"/>
    <property type="molecule type" value="Genomic_DNA"/>
</dbReference>